<evidence type="ECO:0000313" key="2">
    <source>
        <dbReference type="Proteomes" id="UP000783588"/>
    </source>
</evidence>
<reference evidence="1 2" key="1">
    <citation type="submission" date="2021-06" db="EMBL/GenBank/DDBJ databases">
        <authorList>
            <person name="Sun Q."/>
            <person name="Li D."/>
        </authorList>
    </citation>
    <scope>NUCLEOTIDE SEQUENCE [LARGE SCALE GENOMIC DNA]</scope>
    <source>
        <strain evidence="1 2">MSJd-7</strain>
    </source>
</reference>
<dbReference type="Proteomes" id="UP000783588">
    <property type="component" value="Unassembled WGS sequence"/>
</dbReference>
<dbReference type="RefSeq" id="WP_216469538.1">
    <property type="nucleotide sequence ID" value="NZ_JAHLQI010000002.1"/>
</dbReference>
<dbReference type="GO" id="GO:0016787">
    <property type="term" value="F:hydrolase activity"/>
    <property type="evidence" value="ECO:0007669"/>
    <property type="project" value="UniProtKB-KW"/>
</dbReference>
<dbReference type="SFLD" id="SFLDS00003">
    <property type="entry name" value="Haloacid_Dehalogenase"/>
    <property type="match status" value="1"/>
</dbReference>
<comment type="caution">
    <text evidence="1">The sequence shown here is derived from an EMBL/GenBank/DDBJ whole genome shotgun (WGS) entry which is preliminary data.</text>
</comment>
<dbReference type="PANTHER" id="PTHR43434:SF1">
    <property type="entry name" value="PHOSPHOGLYCOLATE PHOSPHATASE"/>
    <property type="match status" value="1"/>
</dbReference>
<dbReference type="InterPro" id="IPR006439">
    <property type="entry name" value="HAD-SF_hydro_IA"/>
</dbReference>
<protein>
    <submittedName>
        <fullName evidence="1">HAD-IIIA family hydrolase</fullName>
    </submittedName>
</protein>
<proteinExistence type="predicted"/>
<organism evidence="1 2">
    <name type="scientific">Butyricicoccus intestinisimiae</name>
    <dbReference type="NCBI Taxonomy" id="2841509"/>
    <lineage>
        <taxon>Bacteria</taxon>
        <taxon>Bacillati</taxon>
        <taxon>Bacillota</taxon>
        <taxon>Clostridia</taxon>
        <taxon>Eubacteriales</taxon>
        <taxon>Butyricicoccaceae</taxon>
        <taxon>Butyricicoccus</taxon>
    </lineage>
</organism>
<keyword evidence="1" id="KW-0378">Hydrolase</keyword>
<name>A0ABS6EQP9_9FIRM</name>
<dbReference type="PANTHER" id="PTHR43434">
    <property type="entry name" value="PHOSPHOGLYCOLATE PHOSPHATASE"/>
    <property type="match status" value="1"/>
</dbReference>
<dbReference type="EMBL" id="JAHLQI010000002">
    <property type="protein sequence ID" value="MBU5489882.1"/>
    <property type="molecule type" value="Genomic_DNA"/>
</dbReference>
<gene>
    <name evidence="1" type="ORF">KQI75_04485</name>
</gene>
<dbReference type="Pfam" id="PF13419">
    <property type="entry name" value="HAD_2"/>
    <property type="match status" value="1"/>
</dbReference>
<dbReference type="SFLD" id="SFLDG01129">
    <property type="entry name" value="C1.5:_HAD__Beta-PGM__Phosphata"/>
    <property type="match status" value="1"/>
</dbReference>
<sequence>MKHAVIFDLDGTLLNTLGDLRAATNHALEVRGLPPHSMEEIRQFIGNGIRLLICRAMPEGTPEAEIDAVLDDFKAYYAAHIHDRTVPYDGIPQLLTALRKRGIQVAVLSNKIDSASQQLIEYFFPGKTDVVFGEHVGVPRKPDPTSCRMVMQQLGVQPEQVLYVGDSGTDMQTAKNAGLYAVGVTWGFRSKEVLLKYGADVLVHRPEQILQILDSDE</sequence>
<accession>A0ABS6EQP9</accession>
<dbReference type="NCBIfam" id="TIGR01549">
    <property type="entry name" value="HAD-SF-IA-v1"/>
    <property type="match status" value="1"/>
</dbReference>
<dbReference type="InterPro" id="IPR050155">
    <property type="entry name" value="HAD-like_hydrolase_sf"/>
</dbReference>
<evidence type="ECO:0000313" key="1">
    <source>
        <dbReference type="EMBL" id="MBU5489882.1"/>
    </source>
</evidence>
<keyword evidence="2" id="KW-1185">Reference proteome</keyword>
<dbReference type="SFLD" id="SFLDG01135">
    <property type="entry name" value="C1.5.6:_HAD__Beta-PGM__Phospha"/>
    <property type="match status" value="1"/>
</dbReference>
<dbReference type="PROSITE" id="PS01228">
    <property type="entry name" value="COF_1"/>
    <property type="match status" value="1"/>
</dbReference>
<dbReference type="NCBIfam" id="TIGR01662">
    <property type="entry name" value="HAD-SF-IIIA"/>
    <property type="match status" value="1"/>
</dbReference>
<dbReference type="InterPro" id="IPR041492">
    <property type="entry name" value="HAD_2"/>
</dbReference>
<dbReference type="NCBIfam" id="TIGR01509">
    <property type="entry name" value="HAD-SF-IA-v3"/>
    <property type="match status" value="1"/>
</dbReference>
<dbReference type="InterPro" id="IPR006549">
    <property type="entry name" value="HAD-SF_hydro_IIIA"/>
</dbReference>